<dbReference type="GO" id="GO:0005524">
    <property type="term" value="F:ATP binding"/>
    <property type="evidence" value="ECO:0007669"/>
    <property type="project" value="UniProtKB-KW"/>
</dbReference>
<protein>
    <recommendedName>
        <fullName evidence="8">Probable DNA 3'-5' helicase RecG</fullName>
    </recommendedName>
</protein>
<reference evidence="12 13" key="1">
    <citation type="journal article" date="2019" name="Nat. Microbiol.">
        <title>Mediterranean grassland soil C-N compound turnover is dependent on rainfall and depth, and is mediated by genomically divergent microorganisms.</title>
        <authorList>
            <person name="Diamond S."/>
            <person name="Andeer P.F."/>
            <person name="Li Z."/>
            <person name="Crits-Christoph A."/>
            <person name="Burstein D."/>
            <person name="Anantharaman K."/>
            <person name="Lane K.R."/>
            <person name="Thomas B.C."/>
            <person name="Pan C."/>
            <person name="Northen T.R."/>
            <person name="Banfield J.F."/>
        </authorList>
    </citation>
    <scope>NUCLEOTIDE SEQUENCE [LARGE SCALE GENOMIC DNA]</scope>
    <source>
        <strain evidence="12">WS_11</strain>
    </source>
</reference>
<evidence type="ECO:0000256" key="2">
    <source>
        <dbReference type="ARBA" id="ARBA00022763"/>
    </source>
</evidence>
<keyword evidence="7" id="KW-0234">DNA repair</keyword>
<proteinExistence type="predicted"/>
<keyword evidence="1" id="KW-0547">Nucleotide-binding</keyword>
<keyword evidence="6" id="KW-0238">DNA-binding</keyword>
<evidence type="ECO:0000256" key="3">
    <source>
        <dbReference type="ARBA" id="ARBA00022801"/>
    </source>
</evidence>
<dbReference type="InterPro" id="IPR014001">
    <property type="entry name" value="Helicase_ATP-bd"/>
</dbReference>
<sequence>MDPADERARHASRGGGHGQARCRPEPPPGGLRPGRRGLCHGAPGPRAAGGPRALLTPMTRATASPPGLRPDSRLQFLPGVGPARAVHFERLGLLTVEQLLRHYPRTWLDARRFVSVRELTPGTLLTVVGAVRHAAALRTRGGRTDFTASVADATGTLACYFYGQPFLARTLKPGTRVVVSGEVDPLERRMVNPLFEVVEGDLESLLHAGRLVPVHALTRGLTARGMRAAVRRALDLVGPRVADPVPAAARGGTGMASLAEALEAIHFPADEATRERARAHLAFEELFLLQTVLELRRRVLAEQGRGLSTAGPGRLAQQAIAALPWSLTDDQRQALDEIVADLKAPRPMHRLLIGDVGSGKTVVALLAALHVVEAGHQAAFMAPTEILARQHAATLTRLAAPAGVAVAALTGATPAAERRTLAARLLAREPMLVVGTHALLEEKVALPALGLAVVDEQHRFGVGQRAALAQKGALPDVLVLTATPIPRTLALAHFGDLEVSTLRARPAGRGRLVTRLAPEEKFPQVLEFMARELAAGRQAFIVVPAIEEGGRDGAKAAEAEYRRLAQHPLLAPFRLGLLHGRLKAEAKQAVMEGFAAGEVRAVVTTTVIEVGVDVPNATLMVIENADRFGLSQLHQLRGRVGRGPHRSVCVVIPGPGATAPARARLTELTRTDDGFALAETDLRTRGPGEPWGTRQSGVPRMRLADLARDEDLLLAARAAARALVAADPRLADPAHARLKEVLLSDYREPLVLALAG</sequence>
<feature type="compositionally biased region" description="Low complexity" evidence="9">
    <location>
        <begin position="39"/>
        <end position="53"/>
    </location>
</feature>
<comment type="caution">
    <text evidence="12">The sequence shown here is derived from an EMBL/GenBank/DDBJ whole genome shotgun (WGS) entry which is preliminary data.</text>
</comment>
<evidence type="ECO:0000313" key="12">
    <source>
        <dbReference type="EMBL" id="TMQ73112.1"/>
    </source>
</evidence>
<dbReference type="SUPFAM" id="SSF50249">
    <property type="entry name" value="Nucleic acid-binding proteins"/>
    <property type="match status" value="1"/>
</dbReference>
<dbReference type="GO" id="GO:0003677">
    <property type="term" value="F:DNA binding"/>
    <property type="evidence" value="ECO:0007669"/>
    <property type="project" value="UniProtKB-KW"/>
</dbReference>
<evidence type="ECO:0000313" key="13">
    <source>
        <dbReference type="Proteomes" id="UP000319771"/>
    </source>
</evidence>
<evidence type="ECO:0000256" key="4">
    <source>
        <dbReference type="ARBA" id="ARBA00022806"/>
    </source>
</evidence>
<name>A0A538UB32_UNCEI</name>
<dbReference type="Pfam" id="PF00270">
    <property type="entry name" value="DEAD"/>
    <property type="match status" value="1"/>
</dbReference>
<evidence type="ECO:0000256" key="5">
    <source>
        <dbReference type="ARBA" id="ARBA00022840"/>
    </source>
</evidence>
<dbReference type="NCBIfam" id="NF008165">
    <property type="entry name" value="PRK10917.1-3"/>
    <property type="match status" value="1"/>
</dbReference>
<evidence type="ECO:0000256" key="9">
    <source>
        <dbReference type="SAM" id="MobiDB-lite"/>
    </source>
</evidence>
<dbReference type="GO" id="GO:0003678">
    <property type="term" value="F:DNA helicase activity"/>
    <property type="evidence" value="ECO:0007669"/>
    <property type="project" value="TreeGrafter"/>
</dbReference>
<evidence type="ECO:0000256" key="6">
    <source>
        <dbReference type="ARBA" id="ARBA00023125"/>
    </source>
</evidence>
<dbReference type="InterPro" id="IPR011545">
    <property type="entry name" value="DEAD/DEAH_box_helicase_dom"/>
</dbReference>
<keyword evidence="2" id="KW-0227">DNA damage</keyword>
<dbReference type="PANTHER" id="PTHR47964">
    <property type="entry name" value="ATP-DEPENDENT DNA HELICASE HOMOLOG RECG, CHLOROPLASTIC"/>
    <property type="match status" value="1"/>
</dbReference>
<evidence type="ECO:0000259" key="11">
    <source>
        <dbReference type="PROSITE" id="PS51194"/>
    </source>
</evidence>
<dbReference type="InterPro" id="IPR027417">
    <property type="entry name" value="P-loop_NTPase"/>
</dbReference>
<dbReference type="Gene3D" id="3.40.50.300">
    <property type="entry name" value="P-loop containing nucleotide triphosphate hydrolases"/>
    <property type="match status" value="2"/>
</dbReference>
<dbReference type="EMBL" id="VBPB01000081">
    <property type="protein sequence ID" value="TMQ73112.1"/>
    <property type="molecule type" value="Genomic_DNA"/>
</dbReference>
<organism evidence="12 13">
    <name type="scientific">Eiseniibacteriota bacterium</name>
    <dbReference type="NCBI Taxonomy" id="2212470"/>
    <lineage>
        <taxon>Bacteria</taxon>
        <taxon>Candidatus Eiseniibacteriota</taxon>
    </lineage>
</organism>
<dbReference type="Pfam" id="PF19833">
    <property type="entry name" value="RecG_dom3_C"/>
    <property type="match status" value="1"/>
</dbReference>
<dbReference type="Proteomes" id="UP000319771">
    <property type="component" value="Unassembled WGS sequence"/>
</dbReference>
<dbReference type="Pfam" id="PF17191">
    <property type="entry name" value="RecG_wedge"/>
    <property type="match status" value="1"/>
</dbReference>
<dbReference type="Pfam" id="PF00271">
    <property type="entry name" value="Helicase_C"/>
    <property type="match status" value="1"/>
</dbReference>
<dbReference type="SMART" id="SM00487">
    <property type="entry name" value="DEXDc"/>
    <property type="match status" value="1"/>
</dbReference>
<dbReference type="PANTHER" id="PTHR47964:SF1">
    <property type="entry name" value="ATP-DEPENDENT DNA HELICASE HOMOLOG RECG, CHLOROPLASTIC"/>
    <property type="match status" value="1"/>
</dbReference>
<dbReference type="InterPro" id="IPR012340">
    <property type="entry name" value="NA-bd_OB-fold"/>
</dbReference>
<gene>
    <name evidence="12" type="primary">recG</name>
    <name evidence="12" type="ORF">E6K81_05555</name>
</gene>
<dbReference type="NCBIfam" id="NF008168">
    <property type="entry name" value="PRK10917.2-2"/>
    <property type="match status" value="1"/>
</dbReference>
<evidence type="ECO:0000256" key="8">
    <source>
        <dbReference type="ARBA" id="ARBA00049819"/>
    </source>
</evidence>
<dbReference type="InterPro" id="IPR033454">
    <property type="entry name" value="RecG_wedge"/>
</dbReference>
<dbReference type="GO" id="GO:0016787">
    <property type="term" value="F:hydrolase activity"/>
    <property type="evidence" value="ECO:0007669"/>
    <property type="project" value="UniProtKB-KW"/>
</dbReference>
<evidence type="ECO:0000256" key="7">
    <source>
        <dbReference type="ARBA" id="ARBA00023204"/>
    </source>
</evidence>
<dbReference type="SUPFAM" id="SSF52540">
    <property type="entry name" value="P-loop containing nucleoside triphosphate hydrolases"/>
    <property type="match status" value="2"/>
</dbReference>
<dbReference type="Gene3D" id="2.40.50.140">
    <property type="entry name" value="Nucleic acid-binding proteins"/>
    <property type="match status" value="1"/>
</dbReference>
<keyword evidence="4 12" id="KW-0347">Helicase</keyword>
<evidence type="ECO:0000256" key="1">
    <source>
        <dbReference type="ARBA" id="ARBA00022741"/>
    </source>
</evidence>
<feature type="domain" description="Helicase ATP-binding" evidence="10">
    <location>
        <begin position="341"/>
        <end position="502"/>
    </location>
</feature>
<dbReference type="InterPro" id="IPR047112">
    <property type="entry name" value="RecG/Mfd"/>
</dbReference>
<dbReference type="AlphaFoldDB" id="A0A538UB32"/>
<accession>A0A538UB32</accession>
<dbReference type="PROSITE" id="PS51194">
    <property type="entry name" value="HELICASE_CTER"/>
    <property type="match status" value="1"/>
</dbReference>
<feature type="region of interest" description="Disordered" evidence="9">
    <location>
        <begin position="1"/>
        <end position="54"/>
    </location>
</feature>
<dbReference type="PROSITE" id="PS51192">
    <property type="entry name" value="HELICASE_ATP_BIND_1"/>
    <property type="match status" value="1"/>
</dbReference>
<dbReference type="GO" id="GO:0006281">
    <property type="term" value="P:DNA repair"/>
    <property type="evidence" value="ECO:0007669"/>
    <property type="project" value="UniProtKB-KW"/>
</dbReference>
<dbReference type="InterPro" id="IPR001650">
    <property type="entry name" value="Helicase_C-like"/>
</dbReference>
<keyword evidence="5" id="KW-0067">ATP-binding</keyword>
<dbReference type="InterPro" id="IPR045562">
    <property type="entry name" value="RecG_dom3_C"/>
</dbReference>
<feature type="domain" description="Helicase C-terminal" evidence="11">
    <location>
        <begin position="521"/>
        <end position="683"/>
    </location>
</feature>
<dbReference type="CDD" id="cd04488">
    <property type="entry name" value="RecG_wedge_OBF"/>
    <property type="match status" value="1"/>
</dbReference>
<evidence type="ECO:0000259" key="10">
    <source>
        <dbReference type="PROSITE" id="PS51192"/>
    </source>
</evidence>
<keyword evidence="3" id="KW-0378">Hydrolase</keyword>
<dbReference type="SMART" id="SM00490">
    <property type="entry name" value="HELICc"/>
    <property type="match status" value="1"/>
</dbReference>